<dbReference type="Proteomes" id="UP001590951">
    <property type="component" value="Unassembled WGS sequence"/>
</dbReference>
<dbReference type="EMBL" id="JBHFEH010000015">
    <property type="protein sequence ID" value="KAL2054493.1"/>
    <property type="molecule type" value="Genomic_DNA"/>
</dbReference>
<dbReference type="Gene3D" id="3.30.160.60">
    <property type="entry name" value="Classic Zinc Finger"/>
    <property type="match status" value="1"/>
</dbReference>
<reference evidence="2 3" key="1">
    <citation type="submission" date="2024-09" db="EMBL/GenBank/DDBJ databases">
        <title>Rethinking Asexuality: The Enigmatic Case of Functional Sexual Genes in Lepraria (Stereocaulaceae).</title>
        <authorList>
            <person name="Doellman M."/>
            <person name="Sun Y."/>
            <person name="Barcenas-Pena A."/>
            <person name="Lumbsch H.T."/>
            <person name="Grewe F."/>
        </authorList>
    </citation>
    <scope>NUCLEOTIDE SEQUENCE [LARGE SCALE GENOMIC DNA]</scope>
    <source>
        <strain evidence="2 3">Grewe 0041</strain>
    </source>
</reference>
<organism evidence="2 3">
    <name type="scientific">Lepraria finkii</name>
    <dbReference type="NCBI Taxonomy" id="1340010"/>
    <lineage>
        <taxon>Eukaryota</taxon>
        <taxon>Fungi</taxon>
        <taxon>Dikarya</taxon>
        <taxon>Ascomycota</taxon>
        <taxon>Pezizomycotina</taxon>
        <taxon>Lecanoromycetes</taxon>
        <taxon>OSLEUM clade</taxon>
        <taxon>Lecanoromycetidae</taxon>
        <taxon>Lecanorales</taxon>
        <taxon>Lecanorineae</taxon>
        <taxon>Stereocaulaceae</taxon>
        <taxon>Lepraria</taxon>
    </lineage>
</organism>
<sequence>MWRTSHEGTGNHTSDSLPHPYCHTGQEDSPDDHSIYLTPHPHSSSQQCLSPCSATSNDSQDYFGLQGDIDHNYAAETSSNCVPMTSESRPSTSRTGEEILGYPSQSNEGQELKSSNDSTHVLNYADGFQFDMQSDPSLSHQEVFYQDSRHFGAQFNTHASGDTATAEKRNSIASTTSATTFYDCNDTVIATNPFSSSEPDNPDCTMEHFKLTPIPGNQNAQHMEVEYHLPSYDCPRPSIVVNDPTGLIASPVADDLHGLLLGDDSVTPRDLVSSLCEIVHALNKEWIRKLASTYDLYVHCSKLSTCSLFKVGIRTLQGCLHGTLPTTFKEVFALAHIGFAFSHVINKDGGSCYWDGFSSDLFRWHRALINPADLVMFVKVWDRLWCPKASPQMMLPGRDPSNVPLPRSASSPIDFYQDAGTSANASMRGRDNESTNDLSMDHPHIPLLSMLMEGMMAKGCVNFLNIIEYAAMVERNADFSTHPTYYDPSDHFIENLEVEVTIPLQQSPAIEVFYDHIAKTQSVLRRGLIRNIHELELTLISCDKWCDIHHRSHSSFIHHVASQCDLAMRHSNPYWRNDYYAAYLDLVLGIAGDLEKQRRSSSSLLSQEPATSELHDTLPSGLQFSYPSNNVPFDPAIHVSDAKPSSFQGLRDAAYSNELASSVPTTSSSNSPLILPTRLSAFTATSLDLLSIDHLSSAESSSPASSDSTASFSRCELCDDKEFNGTLESRKRSLRRHVKAVHNGDPRLSCPIPGCGKTFTSGRSDNVRRHIEKQHP</sequence>
<comment type="caution">
    <text evidence="2">The sequence shown here is derived from an EMBL/GenBank/DDBJ whole genome shotgun (WGS) entry which is preliminary data.</text>
</comment>
<evidence type="ECO:0000313" key="3">
    <source>
        <dbReference type="Proteomes" id="UP001590951"/>
    </source>
</evidence>
<evidence type="ECO:0000256" key="1">
    <source>
        <dbReference type="SAM" id="MobiDB-lite"/>
    </source>
</evidence>
<feature type="compositionally biased region" description="Polar residues" evidence="1">
    <location>
        <begin position="41"/>
        <end position="53"/>
    </location>
</feature>
<feature type="region of interest" description="Disordered" evidence="1">
    <location>
        <begin position="757"/>
        <end position="776"/>
    </location>
</feature>
<evidence type="ECO:0000313" key="2">
    <source>
        <dbReference type="EMBL" id="KAL2054493.1"/>
    </source>
</evidence>
<gene>
    <name evidence="2" type="ORF">ABVK25_005241</name>
</gene>
<accession>A0ABR4B9F2</accession>
<feature type="compositionally biased region" description="Polar residues" evidence="1">
    <location>
        <begin position="7"/>
        <end position="16"/>
    </location>
</feature>
<name>A0ABR4B9F2_9LECA</name>
<feature type="compositionally biased region" description="Basic and acidic residues" evidence="1">
    <location>
        <begin position="765"/>
        <end position="776"/>
    </location>
</feature>
<protein>
    <recommendedName>
        <fullName evidence="4">C2H2-type domain-containing protein</fullName>
    </recommendedName>
</protein>
<evidence type="ECO:0008006" key="4">
    <source>
        <dbReference type="Google" id="ProtNLM"/>
    </source>
</evidence>
<feature type="region of interest" description="Disordered" evidence="1">
    <location>
        <begin position="1"/>
        <end position="53"/>
    </location>
</feature>
<keyword evidence="3" id="KW-1185">Reference proteome</keyword>
<proteinExistence type="predicted"/>